<dbReference type="AlphaFoldDB" id="A0A8A2VD03"/>
<organism evidence="2 3">
    <name type="scientific">Haloterrigena alkaliphila</name>
    <dbReference type="NCBI Taxonomy" id="2816475"/>
    <lineage>
        <taxon>Archaea</taxon>
        <taxon>Methanobacteriati</taxon>
        <taxon>Methanobacteriota</taxon>
        <taxon>Stenosarchaea group</taxon>
        <taxon>Halobacteria</taxon>
        <taxon>Halobacteriales</taxon>
        <taxon>Natrialbaceae</taxon>
        <taxon>Haloterrigena</taxon>
    </lineage>
</organism>
<dbReference type="KEGG" id="hakz:J0X25_02795"/>
<dbReference type="PIRSF" id="PIRSF002825">
    <property type="entry name" value="CfbpA"/>
    <property type="match status" value="1"/>
</dbReference>
<dbReference type="EMBL" id="CP071462">
    <property type="protein sequence ID" value="QSW99909.1"/>
    <property type="molecule type" value="Genomic_DNA"/>
</dbReference>
<evidence type="ECO:0000313" key="3">
    <source>
        <dbReference type="Proteomes" id="UP000663203"/>
    </source>
</evidence>
<dbReference type="PANTHER" id="PTHR30006:SF24">
    <property type="entry name" value="SLL0237 PROTEIN"/>
    <property type="match status" value="1"/>
</dbReference>
<proteinExistence type="predicted"/>
<dbReference type="RefSeq" id="WP_207289514.1">
    <property type="nucleotide sequence ID" value="NZ_CP071462.1"/>
</dbReference>
<dbReference type="Pfam" id="PF13343">
    <property type="entry name" value="SBP_bac_6"/>
    <property type="match status" value="1"/>
</dbReference>
<dbReference type="InterPro" id="IPR026045">
    <property type="entry name" value="Ferric-bd"/>
</dbReference>
<reference evidence="2 3" key="1">
    <citation type="submission" date="2021-03" db="EMBL/GenBank/DDBJ databases">
        <title>Haloterrigena longa sp. nov. and Haloterrigena limicola sp. nov., extremely halophilic archaea isolated from a salt lake.</title>
        <authorList>
            <person name="Henglin C."/>
        </authorList>
    </citation>
    <scope>NUCLEOTIDE SEQUENCE [LARGE SCALE GENOMIC DNA]</scope>
    <source>
        <strain evidence="2 3">KZCA68</strain>
    </source>
</reference>
<evidence type="ECO:0000313" key="2">
    <source>
        <dbReference type="EMBL" id="QSW99909.1"/>
    </source>
</evidence>
<dbReference type="PANTHER" id="PTHR30006">
    <property type="entry name" value="THIAMINE-BINDING PERIPLASMIC PROTEIN-RELATED"/>
    <property type="match status" value="1"/>
</dbReference>
<gene>
    <name evidence="2" type="ORF">J0X25_02795</name>
</gene>
<dbReference type="Gene3D" id="3.40.190.10">
    <property type="entry name" value="Periplasmic binding protein-like II"/>
    <property type="match status" value="2"/>
</dbReference>
<name>A0A8A2VD03_9EURY</name>
<keyword evidence="1" id="KW-0732">Signal</keyword>
<accession>A0A8A2VD03</accession>
<protein>
    <submittedName>
        <fullName evidence="2">Extracellular solute-binding protein</fullName>
    </submittedName>
</protein>
<dbReference type="Proteomes" id="UP000663203">
    <property type="component" value="Chromosome"/>
</dbReference>
<evidence type="ECO:0000256" key="1">
    <source>
        <dbReference type="ARBA" id="ARBA00022729"/>
    </source>
</evidence>
<dbReference type="GeneID" id="63186198"/>
<dbReference type="SUPFAM" id="SSF53850">
    <property type="entry name" value="Periplasmic binding protein-like II"/>
    <property type="match status" value="1"/>
</dbReference>
<keyword evidence="3" id="KW-1185">Reference proteome</keyword>
<sequence length="386" mass="40714">MNEGSEERGVSRRNALRVGAGLGVTSLAGCLGLFGDDQNVEIPALSEFRGSGSLVEGRPAPGGTSIEDLPDLSGDLALYIGGGEGGIYYEFVEMLQNIYSDFEVHTTDNASSSLAETIVEEVDAGASRADVFWSIDASSLGFVAANDAYEPLSDEVVDMVANGQFVGDDKAWAGVAGRARAVPYNTDELSESDIPNTVQDFPSTDALQGTVGWAPTYGAFKSFVTAMRLINGEDATREWLVAMREAGTERHGNEYAVSQSVAEGSLAAGFANHYYAMRVKNQQPDAPIDLAFTEGDAGALINVAGALKIQGTQRGDLVDDFVRHLLSAEAQEYFATVSFAYPMIGGVEPVGGLPSIDELSPPDIDLAELADIEPTLDLMDEAGVSG</sequence>